<keyword evidence="4" id="KW-0805">Transcription regulation</keyword>
<dbReference type="GO" id="GO:0003677">
    <property type="term" value="F:DNA binding"/>
    <property type="evidence" value="ECO:0007669"/>
    <property type="project" value="UniProtKB-KW"/>
</dbReference>
<comment type="function">
    <text evidence="7">May play the central regulatory role in sporulation. It may be an element of the effector pathway responsible for the activation of sporulation genes in response to nutritional stress. Spo0A may act in concert with spo0H (a sigma factor) to control the expression of some genes that are critical to the sporulation process.</text>
</comment>
<dbReference type="Proteomes" id="UP000579281">
    <property type="component" value="Unassembled WGS sequence"/>
</dbReference>
<dbReference type="FunFam" id="3.40.50.2300:FF:000001">
    <property type="entry name" value="DNA-binding response regulator PhoB"/>
    <property type="match status" value="1"/>
</dbReference>
<evidence type="ECO:0000256" key="4">
    <source>
        <dbReference type="ARBA" id="ARBA00023015"/>
    </source>
</evidence>
<gene>
    <name evidence="10" type="ORF">HNQ80_004278</name>
</gene>
<feature type="domain" description="Response regulatory" evidence="9">
    <location>
        <begin position="3"/>
        <end position="119"/>
    </location>
</feature>
<dbReference type="RefSeq" id="WP_184312634.1">
    <property type="nucleotide sequence ID" value="NZ_JACHEN010000033.1"/>
</dbReference>
<evidence type="ECO:0000256" key="5">
    <source>
        <dbReference type="ARBA" id="ARBA00023125"/>
    </source>
</evidence>
<evidence type="ECO:0000256" key="8">
    <source>
        <dbReference type="PROSITE-ProRule" id="PRU00169"/>
    </source>
</evidence>
<name>A0A841L0N2_9FIRM</name>
<dbReference type="PROSITE" id="PS50110">
    <property type="entry name" value="RESPONSE_REGULATORY"/>
    <property type="match status" value="1"/>
</dbReference>
<evidence type="ECO:0000256" key="1">
    <source>
        <dbReference type="ARBA" id="ARBA00018672"/>
    </source>
</evidence>
<dbReference type="PANTHER" id="PTHR44591:SF3">
    <property type="entry name" value="RESPONSE REGULATORY DOMAIN-CONTAINING PROTEIN"/>
    <property type="match status" value="1"/>
</dbReference>
<keyword evidence="3" id="KW-0902">Two-component regulatory system</keyword>
<dbReference type="SMART" id="SM00448">
    <property type="entry name" value="REC"/>
    <property type="match status" value="1"/>
</dbReference>
<dbReference type="PANTHER" id="PTHR44591">
    <property type="entry name" value="STRESS RESPONSE REGULATOR PROTEIN 1"/>
    <property type="match status" value="1"/>
</dbReference>
<evidence type="ECO:0000256" key="6">
    <source>
        <dbReference type="ARBA" id="ARBA00023163"/>
    </source>
</evidence>
<evidence type="ECO:0000313" key="11">
    <source>
        <dbReference type="Proteomes" id="UP000579281"/>
    </source>
</evidence>
<dbReference type="InterPro" id="IPR001789">
    <property type="entry name" value="Sig_transdc_resp-reg_receiver"/>
</dbReference>
<evidence type="ECO:0000256" key="3">
    <source>
        <dbReference type="ARBA" id="ARBA00023012"/>
    </source>
</evidence>
<dbReference type="Gene3D" id="3.40.50.2300">
    <property type="match status" value="1"/>
</dbReference>
<keyword evidence="2 8" id="KW-0597">Phosphoprotein</keyword>
<dbReference type="InterPro" id="IPR011006">
    <property type="entry name" value="CheY-like_superfamily"/>
</dbReference>
<evidence type="ECO:0000259" key="9">
    <source>
        <dbReference type="PROSITE" id="PS50110"/>
    </source>
</evidence>
<feature type="modified residue" description="4-aspartylphosphate" evidence="8">
    <location>
        <position position="52"/>
    </location>
</feature>
<protein>
    <recommendedName>
        <fullName evidence="1">Stage 0 sporulation protein A homolog</fullName>
    </recommendedName>
</protein>
<keyword evidence="11" id="KW-1185">Reference proteome</keyword>
<comment type="caution">
    <text evidence="10">The sequence shown here is derived from an EMBL/GenBank/DDBJ whole genome shotgun (WGS) entry which is preliminary data.</text>
</comment>
<proteinExistence type="predicted"/>
<dbReference type="InterPro" id="IPR050595">
    <property type="entry name" value="Bact_response_regulator"/>
</dbReference>
<accession>A0A841L0N2</accession>
<dbReference type="Pfam" id="PF00072">
    <property type="entry name" value="Response_reg"/>
    <property type="match status" value="1"/>
</dbReference>
<dbReference type="EMBL" id="JACHEN010000033">
    <property type="protein sequence ID" value="MBB6218138.1"/>
    <property type="molecule type" value="Genomic_DNA"/>
</dbReference>
<keyword evidence="6" id="KW-0804">Transcription</keyword>
<evidence type="ECO:0000256" key="2">
    <source>
        <dbReference type="ARBA" id="ARBA00022553"/>
    </source>
</evidence>
<evidence type="ECO:0000313" key="10">
    <source>
        <dbReference type="EMBL" id="MBB6218138.1"/>
    </source>
</evidence>
<keyword evidence="5" id="KW-0238">DNA-binding</keyword>
<dbReference type="GO" id="GO:0000160">
    <property type="term" value="P:phosphorelay signal transduction system"/>
    <property type="evidence" value="ECO:0007669"/>
    <property type="project" value="UniProtKB-KW"/>
</dbReference>
<dbReference type="SUPFAM" id="SSF52172">
    <property type="entry name" value="CheY-like"/>
    <property type="match status" value="1"/>
</dbReference>
<organism evidence="10 11">
    <name type="scientific">Anaerosolibacter carboniphilus</name>
    <dbReference type="NCBI Taxonomy" id="1417629"/>
    <lineage>
        <taxon>Bacteria</taxon>
        <taxon>Bacillati</taxon>
        <taxon>Bacillota</taxon>
        <taxon>Clostridia</taxon>
        <taxon>Peptostreptococcales</taxon>
        <taxon>Thermotaleaceae</taxon>
        <taxon>Anaerosolibacter</taxon>
    </lineage>
</organism>
<dbReference type="AlphaFoldDB" id="A0A841L0N2"/>
<reference evidence="10 11" key="1">
    <citation type="submission" date="2020-08" db="EMBL/GenBank/DDBJ databases">
        <title>Genomic Encyclopedia of Type Strains, Phase IV (KMG-IV): sequencing the most valuable type-strain genomes for metagenomic binning, comparative biology and taxonomic classification.</title>
        <authorList>
            <person name="Goeker M."/>
        </authorList>
    </citation>
    <scope>NUCLEOTIDE SEQUENCE [LARGE SCALE GENOMIC DNA]</scope>
    <source>
        <strain evidence="10 11">DSM 103526</strain>
    </source>
</reference>
<sequence>MKKILIVDDEKNIILTLKMYLKKNGYDIQVATNGIEALDIALEYMPDLVFLDIVLPKMNGYLVCEALKDEALTKNIPIIFMSAKTQTEDIEKALAVGGSDYITKPFTPDQIKEILDKYLKEVQ</sequence>
<evidence type="ECO:0000256" key="7">
    <source>
        <dbReference type="ARBA" id="ARBA00024867"/>
    </source>
</evidence>